<comment type="caution">
    <text evidence="2">The sequence shown here is derived from an EMBL/GenBank/DDBJ whole genome shotgun (WGS) entry which is preliminary data.</text>
</comment>
<keyword evidence="3" id="KW-1185">Reference proteome</keyword>
<protein>
    <submittedName>
        <fullName evidence="2">Uncharacterized protein</fullName>
    </submittedName>
</protein>
<keyword evidence="1" id="KW-0472">Membrane</keyword>
<gene>
    <name evidence="2" type="ORF">ACFOW7_19340</name>
</gene>
<evidence type="ECO:0000313" key="2">
    <source>
        <dbReference type="EMBL" id="MFC4161495.1"/>
    </source>
</evidence>
<dbReference type="Proteomes" id="UP001595791">
    <property type="component" value="Unassembled WGS sequence"/>
</dbReference>
<keyword evidence="1" id="KW-1133">Transmembrane helix</keyword>
<dbReference type="EMBL" id="JBHSBU010000001">
    <property type="protein sequence ID" value="MFC4161495.1"/>
    <property type="molecule type" value="Genomic_DNA"/>
</dbReference>
<sequence>MQSLKRQVGWYNGMLLLTLVFAVVLFVSQPWIPLLLAGSLALALLVGSLVYLSKLIQQAKDEHHPHHWVLKPISKDLRPIPYHQHGPLPPLV</sequence>
<accession>A0ABV8MX24</accession>
<evidence type="ECO:0000256" key="1">
    <source>
        <dbReference type="SAM" id="Phobius"/>
    </source>
</evidence>
<name>A0ABV8MX24_9NEIS</name>
<reference evidence="3" key="1">
    <citation type="journal article" date="2019" name="Int. J. Syst. Evol. Microbiol.">
        <title>The Global Catalogue of Microorganisms (GCM) 10K type strain sequencing project: providing services to taxonomists for standard genome sequencing and annotation.</title>
        <authorList>
            <consortium name="The Broad Institute Genomics Platform"/>
            <consortium name="The Broad Institute Genome Sequencing Center for Infectious Disease"/>
            <person name="Wu L."/>
            <person name="Ma J."/>
        </authorList>
    </citation>
    <scope>NUCLEOTIDE SEQUENCE [LARGE SCALE GENOMIC DNA]</scope>
    <source>
        <strain evidence="3">LMG 29894</strain>
    </source>
</reference>
<proteinExistence type="predicted"/>
<feature type="transmembrane region" description="Helical" evidence="1">
    <location>
        <begin position="34"/>
        <end position="52"/>
    </location>
</feature>
<keyword evidence="1" id="KW-0812">Transmembrane</keyword>
<feature type="transmembrane region" description="Helical" evidence="1">
    <location>
        <begin position="9"/>
        <end position="28"/>
    </location>
</feature>
<dbReference type="RefSeq" id="WP_378167501.1">
    <property type="nucleotide sequence ID" value="NZ_JBHSBU010000001.1"/>
</dbReference>
<evidence type="ECO:0000313" key="3">
    <source>
        <dbReference type="Proteomes" id="UP001595791"/>
    </source>
</evidence>
<organism evidence="2 3">
    <name type="scientific">Chitinimonas lacunae</name>
    <dbReference type="NCBI Taxonomy" id="1963018"/>
    <lineage>
        <taxon>Bacteria</taxon>
        <taxon>Pseudomonadati</taxon>
        <taxon>Pseudomonadota</taxon>
        <taxon>Betaproteobacteria</taxon>
        <taxon>Neisseriales</taxon>
        <taxon>Chitinibacteraceae</taxon>
        <taxon>Chitinimonas</taxon>
    </lineage>
</organism>